<evidence type="ECO:0000256" key="1">
    <source>
        <dbReference type="ARBA" id="ARBA00007626"/>
    </source>
</evidence>
<dbReference type="PANTHER" id="PTHR46128:SF211">
    <property type="entry name" value="PENTACOTRIPEPTIDE-REPEAT REGION OF PRORP DOMAIN-CONTAINING PROTEIN"/>
    <property type="match status" value="1"/>
</dbReference>
<organism evidence="4 5">
    <name type="scientific">Artemisia annua</name>
    <name type="common">Sweet wormwood</name>
    <dbReference type="NCBI Taxonomy" id="35608"/>
    <lineage>
        <taxon>Eukaryota</taxon>
        <taxon>Viridiplantae</taxon>
        <taxon>Streptophyta</taxon>
        <taxon>Embryophyta</taxon>
        <taxon>Tracheophyta</taxon>
        <taxon>Spermatophyta</taxon>
        <taxon>Magnoliopsida</taxon>
        <taxon>eudicotyledons</taxon>
        <taxon>Gunneridae</taxon>
        <taxon>Pentapetalae</taxon>
        <taxon>asterids</taxon>
        <taxon>campanulids</taxon>
        <taxon>Asterales</taxon>
        <taxon>Asteraceae</taxon>
        <taxon>Asteroideae</taxon>
        <taxon>Anthemideae</taxon>
        <taxon>Artemisiinae</taxon>
        <taxon>Artemisia</taxon>
    </lineage>
</organism>
<dbReference type="EMBL" id="PKPP01002069">
    <property type="protein sequence ID" value="PWA77825.1"/>
    <property type="molecule type" value="Genomic_DNA"/>
</dbReference>
<feature type="repeat" description="PPR" evidence="3">
    <location>
        <begin position="60"/>
        <end position="94"/>
    </location>
</feature>
<dbReference type="PANTHER" id="PTHR46128">
    <property type="entry name" value="MITOCHONDRIAL GROUP I INTRON SPLICING FACTOR CCM1"/>
    <property type="match status" value="1"/>
</dbReference>
<protein>
    <submittedName>
        <fullName evidence="4">Pentatricopeptide repeat-containing protein</fullName>
    </submittedName>
</protein>
<evidence type="ECO:0000256" key="2">
    <source>
        <dbReference type="ARBA" id="ARBA00022737"/>
    </source>
</evidence>
<dbReference type="PROSITE" id="PS51375">
    <property type="entry name" value="PPR"/>
    <property type="match status" value="1"/>
</dbReference>
<proteinExistence type="inferred from homology"/>
<keyword evidence="5" id="KW-1185">Reference proteome</keyword>
<dbReference type="AlphaFoldDB" id="A0A2U1NWD9"/>
<dbReference type="STRING" id="35608.A0A2U1NWD9"/>
<accession>A0A2U1NWD9</accession>
<dbReference type="Gene3D" id="1.25.40.10">
    <property type="entry name" value="Tetratricopeptide repeat domain"/>
    <property type="match status" value="1"/>
</dbReference>
<dbReference type="InterPro" id="IPR011990">
    <property type="entry name" value="TPR-like_helical_dom_sf"/>
</dbReference>
<dbReference type="Pfam" id="PF13041">
    <property type="entry name" value="PPR_2"/>
    <property type="match status" value="1"/>
</dbReference>
<keyword evidence="2" id="KW-0677">Repeat</keyword>
<dbReference type="NCBIfam" id="TIGR00756">
    <property type="entry name" value="PPR"/>
    <property type="match status" value="1"/>
</dbReference>
<evidence type="ECO:0000313" key="4">
    <source>
        <dbReference type="EMBL" id="PWA77825.1"/>
    </source>
</evidence>
<comment type="caution">
    <text evidence="4">The sequence shown here is derived from an EMBL/GenBank/DDBJ whole genome shotgun (WGS) entry which is preliminary data.</text>
</comment>
<evidence type="ECO:0000256" key="3">
    <source>
        <dbReference type="PROSITE-ProRule" id="PRU00708"/>
    </source>
</evidence>
<sequence>MLESLQQPSTEDALYLFLRMSENQINNLVYNILIDGTRKCGPDNTKNLSNEGTIKRLRHDVYTYNAMIRCFCEDSLPNDAKQLFMKMKETGCSPNNATYNVLLHAWIKEQTI</sequence>
<gene>
    <name evidence="4" type="ORF">CTI12_AA220350</name>
</gene>
<reference evidence="4 5" key="1">
    <citation type="journal article" date="2018" name="Mol. Plant">
        <title>The genome of Artemisia annua provides insight into the evolution of Asteraceae family and artemisinin biosynthesis.</title>
        <authorList>
            <person name="Shen Q."/>
            <person name="Zhang L."/>
            <person name="Liao Z."/>
            <person name="Wang S."/>
            <person name="Yan T."/>
            <person name="Shi P."/>
            <person name="Liu M."/>
            <person name="Fu X."/>
            <person name="Pan Q."/>
            <person name="Wang Y."/>
            <person name="Lv Z."/>
            <person name="Lu X."/>
            <person name="Zhang F."/>
            <person name="Jiang W."/>
            <person name="Ma Y."/>
            <person name="Chen M."/>
            <person name="Hao X."/>
            <person name="Li L."/>
            <person name="Tang Y."/>
            <person name="Lv G."/>
            <person name="Zhou Y."/>
            <person name="Sun X."/>
            <person name="Brodelius P.E."/>
            <person name="Rose J.K.C."/>
            <person name="Tang K."/>
        </authorList>
    </citation>
    <scope>NUCLEOTIDE SEQUENCE [LARGE SCALE GENOMIC DNA]</scope>
    <source>
        <strain evidence="5">cv. Huhao1</strain>
        <tissue evidence="4">Leaf</tissue>
    </source>
</reference>
<dbReference type="InterPro" id="IPR050872">
    <property type="entry name" value="PPR_P_subfamily"/>
</dbReference>
<dbReference type="OrthoDB" id="185373at2759"/>
<name>A0A2U1NWD9_ARTAN</name>
<evidence type="ECO:0000313" key="5">
    <source>
        <dbReference type="Proteomes" id="UP000245207"/>
    </source>
</evidence>
<dbReference type="Proteomes" id="UP000245207">
    <property type="component" value="Unassembled WGS sequence"/>
</dbReference>
<dbReference type="InterPro" id="IPR002885">
    <property type="entry name" value="PPR_rpt"/>
</dbReference>
<comment type="similarity">
    <text evidence="1">Belongs to the PPR family. P subfamily.</text>
</comment>